<keyword evidence="5" id="KW-1185">Reference proteome</keyword>
<dbReference type="OrthoDB" id="2042500at2"/>
<gene>
    <name evidence="4" type="ORF">SAMN02910414_00959</name>
</gene>
<proteinExistence type="predicted"/>
<dbReference type="Proteomes" id="UP000183918">
    <property type="component" value="Unassembled WGS sequence"/>
</dbReference>
<feature type="region of interest" description="Disordered" evidence="1">
    <location>
        <begin position="182"/>
        <end position="208"/>
    </location>
</feature>
<evidence type="ECO:0000256" key="1">
    <source>
        <dbReference type="SAM" id="MobiDB-lite"/>
    </source>
</evidence>
<reference evidence="4 5" key="1">
    <citation type="submission" date="2016-10" db="EMBL/GenBank/DDBJ databases">
        <authorList>
            <person name="de Groot N.N."/>
        </authorList>
    </citation>
    <scope>NUCLEOTIDE SEQUENCE [LARGE SCALE GENOMIC DNA]</scope>
    <source>
        <strain evidence="4 5">DSM 14045</strain>
    </source>
</reference>
<keyword evidence="2" id="KW-1133">Transmembrane helix</keyword>
<evidence type="ECO:0008006" key="6">
    <source>
        <dbReference type="Google" id="ProtNLM"/>
    </source>
</evidence>
<keyword evidence="2" id="KW-0812">Transmembrane</keyword>
<feature type="compositionally biased region" description="Low complexity" evidence="1">
    <location>
        <begin position="581"/>
        <end position="608"/>
    </location>
</feature>
<dbReference type="AlphaFoldDB" id="A0A1H3HUI3"/>
<evidence type="ECO:0000256" key="3">
    <source>
        <dbReference type="SAM" id="SignalP"/>
    </source>
</evidence>
<feature type="transmembrane region" description="Helical" evidence="2">
    <location>
        <begin position="611"/>
        <end position="632"/>
    </location>
</feature>
<accession>A0A1H3HUI3</accession>
<feature type="compositionally biased region" description="Pro residues" evidence="1">
    <location>
        <begin position="564"/>
        <end position="580"/>
    </location>
</feature>
<organism evidence="4 5">
    <name type="scientific">Lachnobacterium bovis DSM 14045</name>
    <dbReference type="NCBI Taxonomy" id="1122142"/>
    <lineage>
        <taxon>Bacteria</taxon>
        <taxon>Bacillati</taxon>
        <taxon>Bacillota</taxon>
        <taxon>Clostridia</taxon>
        <taxon>Lachnospirales</taxon>
        <taxon>Lachnospiraceae</taxon>
        <taxon>Lachnobacterium</taxon>
    </lineage>
</organism>
<protein>
    <recommendedName>
        <fullName evidence="6">LPXTG-motif cell wall anchor domain-containing protein</fullName>
    </recommendedName>
</protein>
<keyword evidence="3" id="KW-0732">Signal</keyword>
<sequence length="641" mass="68241">MVRGLKKKLLIGLLSAAVVGTSLAPSVPLVGSFAQEVKATDSELPEGMYKYTKIEVKKEHTTTPATYKWKFPEFAVYTAANDNAELNKETYQKPTAANQKIPGTLYKKVGSEFVELQEDISSEEDQPASETYSWDHKFKENTYYKLETNGNYSLMTGFQEANAEAPEKFDVYTKEKDNTKSSVTVEEATDTASTVKPKSIGSTNGSTATIDKNKATKITVDVEASAGKVIKSVVAKVINAATNKQIGSDITATKVDGTENTYELLVTATEDTVKVLISTEEEDLLITPKLSSTLSSKVGTAELTSTSAVKPGKKIELKVTLAEGATKANVTVKAAGKVIGGSDPDDGVVTYSIDTTDVKDEELEIEVSGRLDNDGLEKEKTDKGSTATVVNAGDAAADANDVLDVAKSDQDGKYVNAKLNISTSDDTETKALKSEVALAEKSGLKLAGYISVDFFRTVSDTPGAAVTITGAENQKVTKLGAPLAVKYFLPKAAIGKTGYKAIRFHDTIGEITTTPNADGEYIEVKGNELILHVKLLSDFAVVYNDTDATPDVPDPDPVPKPDPDPTPVKPDPTPVKPNPVKPSSDTGTKAAKATTSTKKSSKTSSPKTADYAVNSLLALLTGAAGLFGITLINKKRKEDEE</sequence>
<dbReference type="EMBL" id="FNPG01000010">
    <property type="protein sequence ID" value="SDY19171.1"/>
    <property type="molecule type" value="Genomic_DNA"/>
</dbReference>
<evidence type="ECO:0000256" key="2">
    <source>
        <dbReference type="SAM" id="Phobius"/>
    </source>
</evidence>
<feature type="region of interest" description="Disordered" evidence="1">
    <location>
        <begin position="547"/>
        <end position="608"/>
    </location>
</feature>
<dbReference type="RefSeq" id="WP_074716626.1">
    <property type="nucleotide sequence ID" value="NZ_FNPG01000010.1"/>
</dbReference>
<name>A0A1H3HUI3_9FIRM</name>
<feature type="signal peptide" evidence="3">
    <location>
        <begin position="1"/>
        <end position="24"/>
    </location>
</feature>
<feature type="chain" id="PRO_5038574466" description="LPXTG-motif cell wall anchor domain-containing protein" evidence="3">
    <location>
        <begin position="25"/>
        <end position="641"/>
    </location>
</feature>
<evidence type="ECO:0000313" key="4">
    <source>
        <dbReference type="EMBL" id="SDY19171.1"/>
    </source>
</evidence>
<keyword evidence="2" id="KW-0472">Membrane</keyword>
<evidence type="ECO:0000313" key="5">
    <source>
        <dbReference type="Proteomes" id="UP000183918"/>
    </source>
</evidence>